<dbReference type="AlphaFoldDB" id="A0A382IL82"/>
<evidence type="ECO:0000256" key="1">
    <source>
        <dbReference type="SAM" id="MobiDB-lite"/>
    </source>
</evidence>
<feature type="compositionally biased region" description="Gly residues" evidence="1">
    <location>
        <begin position="228"/>
        <end position="239"/>
    </location>
</feature>
<proteinExistence type="predicted"/>
<evidence type="ECO:0000313" key="2">
    <source>
        <dbReference type="EMBL" id="SVB99421.1"/>
    </source>
</evidence>
<dbReference type="EMBL" id="UINC01067603">
    <property type="protein sequence ID" value="SVB99421.1"/>
    <property type="molecule type" value="Genomic_DNA"/>
</dbReference>
<dbReference type="PROSITE" id="PS51257">
    <property type="entry name" value="PROKAR_LIPOPROTEIN"/>
    <property type="match status" value="1"/>
</dbReference>
<feature type="compositionally biased region" description="Basic and acidic residues" evidence="1">
    <location>
        <begin position="214"/>
        <end position="224"/>
    </location>
</feature>
<organism evidence="2">
    <name type="scientific">marine metagenome</name>
    <dbReference type="NCBI Taxonomy" id="408172"/>
    <lineage>
        <taxon>unclassified sequences</taxon>
        <taxon>metagenomes</taxon>
        <taxon>ecological metagenomes</taxon>
    </lineage>
</organism>
<gene>
    <name evidence="2" type="ORF">METZ01_LOCUS252275</name>
</gene>
<reference evidence="2" key="1">
    <citation type="submission" date="2018-05" db="EMBL/GenBank/DDBJ databases">
        <authorList>
            <person name="Lanie J.A."/>
            <person name="Ng W.-L."/>
            <person name="Kazmierczak K.M."/>
            <person name="Andrzejewski T.M."/>
            <person name="Davidsen T.M."/>
            <person name="Wayne K.J."/>
            <person name="Tettelin H."/>
            <person name="Glass J.I."/>
            <person name="Rusch D."/>
            <person name="Podicherti R."/>
            <person name="Tsui H.-C.T."/>
            <person name="Winkler M.E."/>
        </authorList>
    </citation>
    <scope>NUCLEOTIDE SEQUENCE</scope>
</reference>
<accession>A0A382IL82</accession>
<protein>
    <submittedName>
        <fullName evidence="2">Uncharacterized protein</fullName>
    </submittedName>
</protein>
<name>A0A382IL82_9ZZZZ</name>
<feature type="region of interest" description="Disordered" evidence="1">
    <location>
        <begin position="214"/>
        <end position="257"/>
    </location>
</feature>
<sequence>MKIVATLVINTTIILMVTGCNELSLNSNGNPDQNTGANTEELEQQVVDLREKLQEAKAEAKRAPKVEVIEAKVEVKGVVTDAKGLIEKLSDDSTTGEDVDSQRRVIHYFESLYDAGNDAVPAIAGFLDQDLDKEFGRQSMRQQLSITTAQIEEIGALGRSQWEEIGPKMRELGEKLRGQDLSREERAEQFRALFEPMTEKFKEMLTPEQRAKLEEMGGSERDVMRSLMGGGRGGFGGGGDRGRGGGDRGGGRGPGGR</sequence>
<feature type="compositionally biased region" description="Basic and acidic residues" evidence="1">
    <location>
        <begin position="240"/>
        <end position="250"/>
    </location>
</feature>